<comment type="caution">
    <text evidence="2">The sequence shown here is derived from an EMBL/GenBank/DDBJ whole genome shotgun (WGS) entry which is preliminary data.</text>
</comment>
<feature type="transmembrane region" description="Helical" evidence="1">
    <location>
        <begin position="7"/>
        <end position="28"/>
    </location>
</feature>
<keyword evidence="1" id="KW-1133">Transmembrane helix</keyword>
<dbReference type="InterPro" id="IPR021517">
    <property type="entry name" value="DUF3180"/>
</dbReference>
<feature type="transmembrane region" description="Helical" evidence="1">
    <location>
        <begin position="80"/>
        <end position="102"/>
    </location>
</feature>
<dbReference type="OrthoDB" id="3242755at2"/>
<dbReference type="Proteomes" id="UP000236146">
    <property type="component" value="Unassembled WGS sequence"/>
</dbReference>
<dbReference type="AlphaFoldDB" id="A0A2K1SUA6"/>
<evidence type="ECO:0000256" key="1">
    <source>
        <dbReference type="SAM" id="Phobius"/>
    </source>
</evidence>
<proteinExistence type="predicted"/>
<dbReference type="RefSeq" id="WP_103084868.1">
    <property type="nucleotide sequence ID" value="NZ_JBLLPE010000002.1"/>
</dbReference>
<evidence type="ECO:0000313" key="3">
    <source>
        <dbReference type="Proteomes" id="UP000236146"/>
    </source>
</evidence>
<dbReference type="EMBL" id="MNLH01000004">
    <property type="protein sequence ID" value="PNS43076.1"/>
    <property type="molecule type" value="Genomic_DNA"/>
</dbReference>
<dbReference type="Pfam" id="PF11377">
    <property type="entry name" value="DUF3180"/>
    <property type="match status" value="1"/>
</dbReference>
<accession>A0A2K1SUA6</accession>
<feature type="transmembrane region" description="Helical" evidence="1">
    <location>
        <begin position="34"/>
        <end position="59"/>
    </location>
</feature>
<protein>
    <submittedName>
        <fullName evidence="2">DUF3180 domain-containing protein</fullName>
    </submittedName>
</protein>
<name>A0A2K1SUA6_GARVA</name>
<organism evidence="2 3">
    <name type="scientific">Gardnerella vaginalis</name>
    <dbReference type="NCBI Taxonomy" id="2702"/>
    <lineage>
        <taxon>Bacteria</taxon>
        <taxon>Bacillati</taxon>
        <taxon>Actinomycetota</taxon>
        <taxon>Actinomycetes</taxon>
        <taxon>Bifidobacteriales</taxon>
        <taxon>Bifidobacteriaceae</taxon>
        <taxon>Gardnerella</taxon>
    </lineage>
</organism>
<gene>
    <name evidence="2" type="ORF">BFS05_04870</name>
</gene>
<keyword evidence="1" id="KW-0812">Transmembrane</keyword>
<evidence type="ECO:0000313" key="2">
    <source>
        <dbReference type="EMBL" id="PNS43076.1"/>
    </source>
</evidence>
<keyword evidence="1" id="KW-0472">Membrane</keyword>
<sequence length="167" mass="18080">MKAYRTPWWYFVLGCIAGLALGAMSVSVTESSSLVIAGAPWIALVVLVFIGIVTLVLALQTHQYATAKPKDRKMPNHARSVIALMLSKSLGMASAILMGWYLGQIFMSISHIDIVVYGNVVRECAIAAFVCFLDMIVGIVGEWLCQIPPEDRGESTNDSQRASASIS</sequence>
<reference evidence="2 3" key="1">
    <citation type="submission" date="2016-10" db="EMBL/GenBank/DDBJ databases">
        <authorList>
            <person name="Varghese N."/>
        </authorList>
    </citation>
    <scope>NUCLEOTIDE SEQUENCE [LARGE SCALE GENOMIC DNA]</scope>
    <source>
        <strain evidence="2 3">KA00225</strain>
    </source>
</reference>